<keyword evidence="1" id="KW-0614">Plasmid</keyword>
<sequence>MLEHQQKCKKADVVMAEHTCVCDRKPDQCGKDSAVRFAPRTVWQEAQAQSRAIYQKAPPEIREGFGYSAKVALFRLLSVAFHALTGIKKPAPEVTHSFKVSFAWFFATITT</sequence>
<dbReference type="EMBL" id="LT985315">
    <property type="protein sequence ID" value="SPE04276.1"/>
    <property type="molecule type" value="Genomic_DNA"/>
</dbReference>
<accession>A0A2P9ELW4</accession>
<reference evidence="1" key="1">
    <citation type="submission" date="2018-02" db="EMBL/GenBank/DDBJ databases">
        <authorList>
            <person name="Cohen D.B."/>
            <person name="Kent A.D."/>
        </authorList>
    </citation>
    <scope>NUCLEOTIDE SEQUENCE</scope>
    <source>
        <strain evidence="1">ECOR 70</strain>
    </source>
</reference>
<protein>
    <submittedName>
        <fullName evidence="1">Uncharacterized protein</fullName>
    </submittedName>
</protein>
<name>A0A2P9ELW4_ECOLX</name>
<organism evidence="1">
    <name type="scientific">Escherichia coli</name>
    <dbReference type="NCBI Taxonomy" id="562"/>
    <lineage>
        <taxon>Bacteria</taxon>
        <taxon>Pseudomonadati</taxon>
        <taxon>Pseudomonadota</taxon>
        <taxon>Gammaproteobacteria</taxon>
        <taxon>Enterobacterales</taxon>
        <taxon>Enterobacteriaceae</taxon>
        <taxon>Escherichia</taxon>
    </lineage>
</organism>
<gene>
    <name evidence="1" type="ORF">RCS99_P0059</name>
</gene>
<geneLocation type="plasmid" evidence="1">
    <name>RCS99_p</name>
</geneLocation>
<proteinExistence type="predicted"/>
<dbReference type="AlphaFoldDB" id="A0A2P9ELW4"/>
<evidence type="ECO:0000313" key="1">
    <source>
        <dbReference type="EMBL" id="SPE04276.1"/>
    </source>
</evidence>